<reference evidence="3" key="1">
    <citation type="journal article" date="2019" name="Int. J. Syst. Evol. Microbiol.">
        <title>The Global Catalogue of Microorganisms (GCM) 10K type strain sequencing project: providing services to taxonomists for standard genome sequencing and annotation.</title>
        <authorList>
            <consortium name="The Broad Institute Genomics Platform"/>
            <consortium name="The Broad Institute Genome Sequencing Center for Infectious Disease"/>
            <person name="Wu L."/>
            <person name="Ma J."/>
        </authorList>
    </citation>
    <scope>NUCLEOTIDE SEQUENCE [LARGE SCALE GENOMIC DNA]</scope>
    <source>
        <strain evidence="3">JCM 16548</strain>
    </source>
</reference>
<accession>A0ABP7E3C9</accession>
<dbReference type="RefSeq" id="WP_344813724.1">
    <property type="nucleotide sequence ID" value="NZ_BAAAYX010000014.1"/>
</dbReference>
<dbReference type="Gene3D" id="3.20.20.100">
    <property type="entry name" value="NADP-dependent oxidoreductase domain"/>
    <property type="match status" value="1"/>
</dbReference>
<dbReference type="Pfam" id="PF00248">
    <property type="entry name" value="Aldo_ket_red"/>
    <property type="match status" value="1"/>
</dbReference>
<dbReference type="PRINTS" id="PR00069">
    <property type="entry name" value="ALDKETRDTASE"/>
</dbReference>
<dbReference type="EMBL" id="BAAAYX010000014">
    <property type="protein sequence ID" value="GAA3712898.1"/>
    <property type="molecule type" value="Genomic_DNA"/>
</dbReference>
<gene>
    <name evidence="2" type="ORF">GCM10022204_34830</name>
</gene>
<dbReference type="InterPro" id="IPR020471">
    <property type="entry name" value="AKR"/>
</dbReference>
<evidence type="ECO:0000259" key="1">
    <source>
        <dbReference type="Pfam" id="PF00248"/>
    </source>
</evidence>
<keyword evidence="3" id="KW-1185">Reference proteome</keyword>
<dbReference type="PANTHER" id="PTHR43364:SF18">
    <property type="entry name" value="OXIDOREDUCTASE"/>
    <property type="match status" value="1"/>
</dbReference>
<dbReference type="InterPro" id="IPR050523">
    <property type="entry name" value="AKR_Detox_Biosynth"/>
</dbReference>
<dbReference type="InterPro" id="IPR023210">
    <property type="entry name" value="NADP_OxRdtase_dom"/>
</dbReference>
<dbReference type="SUPFAM" id="SSF51430">
    <property type="entry name" value="NAD(P)-linked oxidoreductase"/>
    <property type="match status" value="1"/>
</dbReference>
<evidence type="ECO:0000313" key="3">
    <source>
        <dbReference type="Proteomes" id="UP001500051"/>
    </source>
</evidence>
<dbReference type="InterPro" id="IPR018170">
    <property type="entry name" value="Aldo/ket_reductase_CS"/>
</dbReference>
<protein>
    <submittedName>
        <fullName evidence="2">Aldo/keto reductase</fullName>
    </submittedName>
</protein>
<organism evidence="2 3">
    <name type="scientific">Microlunatus aurantiacus</name>
    <dbReference type="NCBI Taxonomy" id="446786"/>
    <lineage>
        <taxon>Bacteria</taxon>
        <taxon>Bacillati</taxon>
        <taxon>Actinomycetota</taxon>
        <taxon>Actinomycetes</taxon>
        <taxon>Propionibacteriales</taxon>
        <taxon>Propionibacteriaceae</taxon>
        <taxon>Microlunatus</taxon>
    </lineage>
</organism>
<feature type="domain" description="NADP-dependent oxidoreductase" evidence="1">
    <location>
        <begin position="15"/>
        <end position="311"/>
    </location>
</feature>
<comment type="caution">
    <text evidence="2">The sequence shown here is derived from an EMBL/GenBank/DDBJ whole genome shotgun (WGS) entry which is preliminary data.</text>
</comment>
<proteinExistence type="predicted"/>
<sequence length="320" mass="34279">METRRVGSSGLRTSRLGLGTLTWARDTTDEQARGTLQTFLEADGTLIDTAAAYGAGDAERLLGRLVGELARREDVVIATKAGFAVRDGKRVVDTSRRALLRDLAGSLERLGTDYVDLWQIHAWGEAPIEETLSAMDHAVRQGMTRYVGVSNFVGWQTAQAATWQKAVPGRAPLTSLQVEYSLLARRAEMELLPAAAAFGLGVFPWSPLGRGVLTGQYRSRIPKGSRAASDHFAWFVQPYLEQRSKGVVEAVALAAEGLDLTPLQVALLWVRDAPGVTAPLLGARTAGQLAAALATEELTLPAEIVSALDDVSGGPHLLRG</sequence>
<dbReference type="InterPro" id="IPR036812">
    <property type="entry name" value="NAD(P)_OxRdtase_dom_sf"/>
</dbReference>
<dbReference type="PANTHER" id="PTHR43364">
    <property type="entry name" value="NADH-SPECIFIC METHYLGLYOXAL REDUCTASE-RELATED"/>
    <property type="match status" value="1"/>
</dbReference>
<dbReference type="PROSITE" id="PS00062">
    <property type="entry name" value="ALDOKETO_REDUCTASE_2"/>
    <property type="match status" value="1"/>
</dbReference>
<dbReference type="Proteomes" id="UP001500051">
    <property type="component" value="Unassembled WGS sequence"/>
</dbReference>
<evidence type="ECO:0000313" key="2">
    <source>
        <dbReference type="EMBL" id="GAA3712898.1"/>
    </source>
</evidence>
<name>A0ABP7E3C9_9ACTN</name>